<protein>
    <submittedName>
        <fullName evidence="1">Uncharacterized protein</fullName>
    </submittedName>
</protein>
<dbReference type="RefSeq" id="WP_311019885.1">
    <property type="nucleotide sequence ID" value="NZ_JAUHGG010000003.1"/>
</dbReference>
<organism evidence="1 2">
    <name type="scientific">Vibrio parahaemolyticus</name>
    <dbReference type="NCBI Taxonomy" id="670"/>
    <lineage>
        <taxon>Bacteria</taxon>
        <taxon>Pseudomonadati</taxon>
        <taxon>Pseudomonadota</taxon>
        <taxon>Gammaproteobacteria</taxon>
        <taxon>Vibrionales</taxon>
        <taxon>Vibrionaceae</taxon>
        <taxon>Vibrio</taxon>
    </lineage>
</organism>
<proteinExistence type="predicted"/>
<comment type="caution">
    <text evidence="1">The sequence shown here is derived from an EMBL/GenBank/DDBJ whole genome shotgun (WGS) entry which is preliminary data.</text>
</comment>
<evidence type="ECO:0000313" key="2">
    <source>
        <dbReference type="Proteomes" id="UP001253193"/>
    </source>
</evidence>
<accession>A0AAW8Q1C5</accession>
<dbReference type="Proteomes" id="UP001253193">
    <property type="component" value="Unassembled WGS sequence"/>
</dbReference>
<sequence length="138" mass="15545">MSLDVNQLKLLVNQAPIFDCDDIQDGLSVIWVSPSALFSYWEQDNWYQRSKNVSSYNHQLPFDGCVSRILSLVEAINKGTELPPIKLSIGMKGICFPDGRHRIMLFTAIEEALIPALIETENAQALKSFMSKLDGKQQ</sequence>
<dbReference type="EMBL" id="JAUHGG010000003">
    <property type="protein sequence ID" value="MDS1821070.1"/>
    <property type="molecule type" value="Genomic_DNA"/>
</dbReference>
<reference evidence="1" key="1">
    <citation type="submission" date="2023-06" db="EMBL/GenBank/DDBJ databases">
        <title>Genomic Diversity of Vibrio spp. and Metagenomic Analysis of Pathogens in Florida Gulf Coastal Waters Following Hurricane Ian.</title>
        <authorList>
            <person name="Brumfield K.D."/>
        </authorList>
    </citation>
    <scope>NUCLEOTIDE SEQUENCE</scope>
    <source>
        <strain evidence="1">WBS2B-138</strain>
    </source>
</reference>
<gene>
    <name evidence="1" type="ORF">QX249_10400</name>
</gene>
<evidence type="ECO:0000313" key="1">
    <source>
        <dbReference type="EMBL" id="MDS1821070.1"/>
    </source>
</evidence>
<dbReference type="AlphaFoldDB" id="A0AAW8Q1C5"/>
<name>A0AAW8Q1C5_VIBPH</name>